<evidence type="ECO:0000256" key="4">
    <source>
        <dbReference type="ARBA" id="ARBA00022725"/>
    </source>
</evidence>
<feature type="transmembrane region" description="Helical" evidence="9">
    <location>
        <begin position="29"/>
        <end position="48"/>
    </location>
</feature>
<dbReference type="PANTHER" id="PTHR26452">
    <property type="entry name" value="OLFACTORY RECEPTOR"/>
    <property type="match status" value="1"/>
</dbReference>
<keyword evidence="6" id="KW-0297">G-protein coupled receptor</keyword>
<dbReference type="InterPro" id="IPR017452">
    <property type="entry name" value="GPCR_Rhodpsn_7TM"/>
</dbReference>
<dbReference type="AlphaFoldDB" id="A0A7L0X4W6"/>
<comment type="subcellular location">
    <subcellularLocation>
        <location evidence="1">Cell membrane</location>
        <topology evidence="1">Multi-pass membrane protein</topology>
    </subcellularLocation>
</comment>
<dbReference type="GO" id="GO:0005886">
    <property type="term" value="C:plasma membrane"/>
    <property type="evidence" value="ECO:0007669"/>
    <property type="project" value="UniProtKB-SubCell"/>
</dbReference>
<evidence type="ECO:0000256" key="3">
    <source>
        <dbReference type="ARBA" id="ARBA00022692"/>
    </source>
</evidence>
<evidence type="ECO:0000256" key="8">
    <source>
        <dbReference type="ARBA" id="ARBA00023170"/>
    </source>
</evidence>
<keyword evidence="8" id="KW-0675">Receptor</keyword>
<evidence type="ECO:0000256" key="7">
    <source>
        <dbReference type="ARBA" id="ARBA00023136"/>
    </source>
</evidence>
<keyword evidence="7 9" id="KW-0472">Membrane</keyword>
<evidence type="ECO:0000256" key="6">
    <source>
        <dbReference type="ARBA" id="ARBA00023040"/>
    </source>
</evidence>
<keyword evidence="3 9" id="KW-0812">Transmembrane</keyword>
<evidence type="ECO:0000256" key="2">
    <source>
        <dbReference type="ARBA" id="ARBA00022475"/>
    </source>
</evidence>
<dbReference type="InterPro" id="IPR050516">
    <property type="entry name" value="Olfactory_GPCR"/>
</dbReference>
<feature type="non-terminal residue" evidence="11">
    <location>
        <position position="1"/>
    </location>
</feature>
<dbReference type="PRINTS" id="PR00237">
    <property type="entry name" value="GPCRRHODOPSN"/>
</dbReference>
<accession>A0A7L0X4W6</accession>
<evidence type="ECO:0000256" key="5">
    <source>
        <dbReference type="ARBA" id="ARBA00022989"/>
    </source>
</evidence>
<keyword evidence="12" id="KW-1185">Reference proteome</keyword>
<evidence type="ECO:0000313" key="12">
    <source>
        <dbReference type="Proteomes" id="UP000537779"/>
    </source>
</evidence>
<evidence type="ECO:0000259" key="10">
    <source>
        <dbReference type="PROSITE" id="PS50262"/>
    </source>
</evidence>
<dbReference type="SUPFAM" id="SSF81321">
    <property type="entry name" value="Family A G protein-coupled receptor-like"/>
    <property type="match status" value="1"/>
</dbReference>
<keyword evidence="5 9" id="KW-1133">Transmembrane helix</keyword>
<dbReference type="Gene3D" id="1.20.1070.10">
    <property type="entry name" value="Rhodopsin 7-helix transmembrane proteins"/>
    <property type="match status" value="1"/>
</dbReference>
<dbReference type="GO" id="GO:0007608">
    <property type="term" value="P:sensory perception of smell"/>
    <property type="evidence" value="ECO:0007669"/>
    <property type="project" value="UniProtKB-KW"/>
</dbReference>
<dbReference type="InterPro" id="IPR000276">
    <property type="entry name" value="GPCR_Rhodpsn"/>
</dbReference>
<feature type="transmembrane region" description="Helical" evidence="9">
    <location>
        <begin position="98"/>
        <end position="122"/>
    </location>
</feature>
<dbReference type="Pfam" id="PF00001">
    <property type="entry name" value="7tm_1"/>
    <property type="match status" value="1"/>
</dbReference>
<proteinExistence type="predicted"/>
<feature type="non-terminal residue" evidence="11">
    <location>
        <position position="166"/>
    </location>
</feature>
<dbReference type="EMBL" id="VXAW01002524">
    <property type="protein sequence ID" value="NXL99003.1"/>
    <property type="molecule type" value="Genomic_DNA"/>
</dbReference>
<sequence>KMFNQSTVAKFLLLGFSDTQELQISHFLLFYQAAMMGDFLIIVVVVASNHLHTPMYFFLLNLSILDLSTISVTLPKSMANFLWKTTLISYSGCVSKVFFFHVFGAAELALLTVMACDGYIAICRPLYYKTIMKGEHLHPPSSQCMAQLCPLICSPHWEHLFFNLLQ</sequence>
<keyword evidence="2" id="KW-1003">Cell membrane</keyword>
<name>A0A7L0X4W6_TYRSA</name>
<evidence type="ECO:0000256" key="9">
    <source>
        <dbReference type="SAM" id="Phobius"/>
    </source>
</evidence>
<evidence type="ECO:0000256" key="1">
    <source>
        <dbReference type="ARBA" id="ARBA00004651"/>
    </source>
</evidence>
<organism evidence="11 12">
    <name type="scientific">Tyrannus savana</name>
    <name type="common">Fork-tailed flycatcher</name>
    <name type="synonym">Muscivora tyrannus</name>
    <dbReference type="NCBI Taxonomy" id="137541"/>
    <lineage>
        <taxon>Eukaryota</taxon>
        <taxon>Metazoa</taxon>
        <taxon>Chordata</taxon>
        <taxon>Craniata</taxon>
        <taxon>Vertebrata</taxon>
        <taxon>Euteleostomi</taxon>
        <taxon>Archelosauria</taxon>
        <taxon>Archosauria</taxon>
        <taxon>Dinosauria</taxon>
        <taxon>Saurischia</taxon>
        <taxon>Theropoda</taxon>
        <taxon>Coelurosauria</taxon>
        <taxon>Aves</taxon>
        <taxon>Neognathae</taxon>
        <taxon>Neoaves</taxon>
        <taxon>Telluraves</taxon>
        <taxon>Australaves</taxon>
        <taxon>Passeriformes</taxon>
        <taxon>Tyrannidae</taxon>
        <taxon>Tyrannus</taxon>
    </lineage>
</organism>
<dbReference type="PROSITE" id="PS50262">
    <property type="entry name" value="G_PROTEIN_RECEP_F1_2"/>
    <property type="match status" value="1"/>
</dbReference>
<reference evidence="11 12" key="1">
    <citation type="submission" date="2019-09" db="EMBL/GenBank/DDBJ databases">
        <title>Bird 10,000 Genomes (B10K) Project - Family phase.</title>
        <authorList>
            <person name="Zhang G."/>
        </authorList>
    </citation>
    <scope>NUCLEOTIDE SEQUENCE [LARGE SCALE GENOMIC DNA]</scope>
    <source>
        <strain evidence="11">B10K-DU-001-37</strain>
        <tissue evidence="11">Muscle</tissue>
    </source>
</reference>
<gene>
    <name evidence="11" type="primary">Or14i1_1</name>
    <name evidence="11" type="ORF">TYRSAV_R01597</name>
</gene>
<dbReference type="GO" id="GO:0004930">
    <property type="term" value="F:G protein-coupled receptor activity"/>
    <property type="evidence" value="ECO:0007669"/>
    <property type="project" value="UniProtKB-KW"/>
</dbReference>
<keyword evidence="6" id="KW-0807">Transducer</keyword>
<keyword evidence="4" id="KW-0716">Sensory transduction</keyword>
<comment type="caution">
    <text evidence="11">The sequence shown here is derived from an EMBL/GenBank/DDBJ whole genome shotgun (WGS) entry which is preliminary data.</text>
</comment>
<keyword evidence="4" id="KW-0552">Olfaction</keyword>
<protein>
    <submittedName>
        <fullName evidence="11">O14I1 protein</fullName>
    </submittedName>
</protein>
<evidence type="ECO:0000313" key="11">
    <source>
        <dbReference type="EMBL" id="NXL99003.1"/>
    </source>
</evidence>
<feature type="domain" description="G-protein coupled receptors family 1 profile" evidence="10">
    <location>
        <begin position="37"/>
        <end position="132"/>
    </location>
</feature>
<dbReference type="Proteomes" id="UP000537779">
    <property type="component" value="Unassembled WGS sequence"/>
</dbReference>